<sequence length="135" mass="14922">MNELSLGNSVNAKAIRLMAREGDIRAKQTDLSSRDSEGKRQGDSRIQLIANKNILLESGQSLGTFKGKHAGFESGVVFAIGAQTGLYFYAQAGFTQGKQEERHLTQHHIHRVGIGCDVDMRLFFIGSHLSFEQSR</sequence>
<reference evidence="1 2" key="1">
    <citation type="submission" date="2016-10" db="EMBL/GenBank/DDBJ databases">
        <title>Rodentibacter gen. nov. and new species.</title>
        <authorList>
            <person name="Christensen H."/>
        </authorList>
    </citation>
    <scope>NUCLEOTIDE SEQUENCE [LARGE SCALE GENOMIC DNA]</scope>
    <source>
        <strain evidence="1 2">1998236014</strain>
    </source>
</reference>
<accession>A0ABX3L0A4</accession>
<proteinExistence type="predicted"/>
<comment type="caution">
    <text evidence="1">The sequence shown here is derived from an EMBL/GenBank/DDBJ whole genome shotgun (WGS) entry which is preliminary data.</text>
</comment>
<evidence type="ECO:0000313" key="2">
    <source>
        <dbReference type="Proteomes" id="UP000188820"/>
    </source>
</evidence>
<evidence type="ECO:0000313" key="1">
    <source>
        <dbReference type="EMBL" id="OOF69745.1"/>
    </source>
</evidence>
<name>A0ABX3L0A4_9PAST</name>
<dbReference type="InterPro" id="IPR025157">
    <property type="entry name" value="Hemagglutinin_rpt"/>
</dbReference>
<dbReference type="EMBL" id="MLAA01000023">
    <property type="protein sequence ID" value="OOF69745.1"/>
    <property type="molecule type" value="Genomic_DNA"/>
</dbReference>
<organism evidence="1 2">
    <name type="scientific">Rodentibacter caecimuris</name>
    <dbReference type="NCBI Taxonomy" id="1796644"/>
    <lineage>
        <taxon>Bacteria</taxon>
        <taxon>Pseudomonadati</taxon>
        <taxon>Pseudomonadota</taxon>
        <taxon>Gammaproteobacteria</taxon>
        <taxon>Pasteurellales</taxon>
        <taxon>Pasteurellaceae</taxon>
        <taxon>Rodentibacter</taxon>
    </lineage>
</organism>
<dbReference type="Proteomes" id="UP000188820">
    <property type="component" value="Unassembled WGS sequence"/>
</dbReference>
<gene>
    <name evidence="1" type="ORF">BKG89_05335</name>
</gene>
<dbReference type="Pfam" id="PF13332">
    <property type="entry name" value="Fil_haemagg_2"/>
    <property type="match status" value="1"/>
</dbReference>
<keyword evidence="2" id="KW-1185">Reference proteome</keyword>
<protein>
    <submittedName>
        <fullName evidence="1">Uncharacterized protein</fullName>
    </submittedName>
</protein>